<organism evidence="3 4">
    <name type="scientific">Streptomyces sirii</name>
    <dbReference type="NCBI Taxonomy" id="3127701"/>
    <lineage>
        <taxon>Bacteria</taxon>
        <taxon>Bacillati</taxon>
        <taxon>Actinomycetota</taxon>
        <taxon>Actinomycetes</taxon>
        <taxon>Kitasatosporales</taxon>
        <taxon>Streptomycetaceae</taxon>
        <taxon>Streptomyces</taxon>
    </lineage>
</organism>
<reference evidence="3 4" key="1">
    <citation type="submission" date="2024-03" db="EMBL/GenBank/DDBJ databases">
        <title>The complete genome of Streptomyces sirii sp.nov.</title>
        <authorList>
            <person name="Zakalyukina Y.V."/>
            <person name="Belik A.R."/>
            <person name="Biryukov M.V."/>
            <person name="Baturina O.A."/>
            <person name="Kabilov M.R."/>
        </authorList>
    </citation>
    <scope>NUCLEOTIDE SEQUENCE [LARGE SCALE GENOMIC DNA]</scope>
    <source>
        <strain evidence="3 4">BP-8</strain>
    </source>
</reference>
<dbReference type="RefSeq" id="WP_407286501.1">
    <property type="nucleotide sequence ID" value="NZ_CP147982.1"/>
</dbReference>
<dbReference type="EMBL" id="CP147982">
    <property type="protein sequence ID" value="WXK77083.1"/>
    <property type="molecule type" value="Genomic_DNA"/>
</dbReference>
<dbReference type="Pfam" id="PF08327">
    <property type="entry name" value="AHSA1"/>
    <property type="match status" value="1"/>
</dbReference>
<dbReference type="CDD" id="cd08898">
    <property type="entry name" value="SRPBCC_CalC_Aha1-like_5"/>
    <property type="match status" value="1"/>
</dbReference>
<evidence type="ECO:0000313" key="3">
    <source>
        <dbReference type="EMBL" id="WXK77083.1"/>
    </source>
</evidence>
<comment type="similarity">
    <text evidence="1">Belongs to the AHA1 family.</text>
</comment>
<sequence>MSTHSAHATGEDRNRIEREISIAAPVERVWAVLTEPEHVGSWFGQGEPAPIDLRPGGIMHLDHGEYGQFPTTIVKVDPPHYFSYRWASAHPGEVAVEDNSTLVEFTLTPEGDGTRLRVVETGFEEIVIPEERMPTAGYESHFAGWSGQAENIKRYAERLAA</sequence>
<dbReference type="Gene3D" id="3.30.530.20">
    <property type="match status" value="1"/>
</dbReference>
<dbReference type="InterPro" id="IPR013538">
    <property type="entry name" value="ASHA1/2-like_C"/>
</dbReference>
<keyword evidence="4" id="KW-1185">Reference proteome</keyword>
<dbReference type="SUPFAM" id="SSF55961">
    <property type="entry name" value="Bet v1-like"/>
    <property type="match status" value="1"/>
</dbReference>
<proteinExistence type="inferred from homology"/>
<feature type="domain" description="Activator of Hsp90 ATPase homologue 1/2-like C-terminal" evidence="2">
    <location>
        <begin position="23"/>
        <end position="157"/>
    </location>
</feature>
<dbReference type="Proteomes" id="UP001626628">
    <property type="component" value="Chromosome"/>
</dbReference>
<dbReference type="InterPro" id="IPR023393">
    <property type="entry name" value="START-like_dom_sf"/>
</dbReference>
<name>A0ABZ2QKM6_9ACTN</name>
<evidence type="ECO:0000256" key="1">
    <source>
        <dbReference type="ARBA" id="ARBA00006817"/>
    </source>
</evidence>
<evidence type="ECO:0000313" key="4">
    <source>
        <dbReference type="Proteomes" id="UP001626628"/>
    </source>
</evidence>
<accession>A0ABZ2QKM6</accession>
<protein>
    <submittedName>
        <fullName evidence="3">SRPBCC family protein</fullName>
    </submittedName>
</protein>
<gene>
    <name evidence="3" type="ORF">WAB15_14345</name>
</gene>
<evidence type="ECO:0000259" key="2">
    <source>
        <dbReference type="Pfam" id="PF08327"/>
    </source>
</evidence>